<dbReference type="GO" id="GO:0008654">
    <property type="term" value="P:phospholipid biosynthetic process"/>
    <property type="evidence" value="ECO:0007669"/>
    <property type="project" value="TreeGrafter"/>
</dbReference>
<reference evidence="2" key="1">
    <citation type="journal article" date="2023" name="Mol. Phylogenet. Evol.">
        <title>Genome-scale phylogeny and comparative genomics of the fungal order Sordariales.</title>
        <authorList>
            <person name="Hensen N."/>
            <person name="Bonometti L."/>
            <person name="Westerberg I."/>
            <person name="Brannstrom I.O."/>
            <person name="Guillou S."/>
            <person name="Cros-Aarteil S."/>
            <person name="Calhoun S."/>
            <person name="Haridas S."/>
            <person name="Kuo A."/>
            <person name="Mondo S."/>
            <person name="Pangilinan J."/>
            <person name="Riley R."/>
            <person name="LaButti K."/>
            <person name="Andreopoulos B."/>
            <person name="Lipzen A."/>
            <person name="Chen C."/>
            <person name="Yan M."/>
            <person name="Daum C."/>
            <person name="Ng V."/>
            <person name="Clum A."/>
            <person name="Steindorff A."/>
            <person name="Ohm R.A."/>
            <person name="Martin F."/>
            <person name="Silar P."/>
            <person name="Natvig D.O."/>
            <person name="Lalanne C."/>
            <person name="Gautier V."/>
            <person name="Ament-Velasquez S.L."/>
            <person name="Kruys A."/>
            <person name="Hutchinson M.I."/>
            <person name="Powell A.J."/>
            <person name="Barry K."/>
            <person name="Miller A.N."/>
            <person name="Grigoriev I.V."/>
            <person name="Debuchy R."/>
            <person name="Gladieux P."/>
            <person name="Hiltunen Thoren M."/>
            <person name="Johannesson H."/>
        </authorList>
    </citation>
    <scope>NUCLEOTIDE SEQUENCE</scope>
    <source>
        <strain evidence="2">PSN293</strain>
    </source>
</reference>
<feature type="compositionally biased region" description="Pro residues" evidence="1">
    <location>
        <begin position="345"/>
        <end position="357"/>
    </location>
</feature>
<feature type="region of interest" description="Disordered" evidence="1">
    <location>
        <begin position="94"/>
        <end position="113"/>
    </location>
</feature>
<feature type="region of interest" description="Disordered" evidence="1">
    <location>
        <begin position="339"/>
        <end position="365"/>
    </location>
</feature>
<dbReference type="Pfam" id="PF08618">
    <property type="entry name" value="Opi1"/>
    <property type="match status" value="1"/>
</dbReference>
<gene>
    <name evidence="2" type="ORF">QBC37DRAFT_407016</name>
</gene>
<sequence>MAGLGPLADQAPDLADFTVTLIGGWRGEERFLDRSFPESQFLRPAVPSYDEGFLVGGTKDGFANVGAGAGVAATPVQLYAFDFGSLCRRFLKTRSGDSPTSRSHVDPSIPPRASVGAAVNKRRRIPGEGHHSAISKNMAQPPSATITTQVCAADERWWLWFASMDNVLIRIAHKTQASPPHYDKLNSPGSAGHPVLFSPQSFPKGLGESPSLSPLPRGFEQSTTPMSFADSPGTELPPIQSRTDKLASPSNHTLPSLSSVTGGPPPPLPPIHQRQPEPITHWPSLNPLTAFYTPSHVEPPRPVRSMATSPDRPYGQRAESVNPDDAKVIEAAEALGQLRADFQSSPPPRSTPLPGISPDPQADHHPEPLLSLITTTLPIMAGPVKQATELVENATSLYNTGKNMSPAYVKSRLDSIESMVGNVSRNVSRRANMQRTSLRDLLYYRGRKKASDPDGDHESRKRRKTNLTQKEVEAIGGLSGYMDLDNDRRMSISTVDTLPAYDDLSSPAYTEAQEGANRPTSRPGSSSGLQQRIMVSTSSLAVTVTTQARGKLKQCLGTLRHLNGAIARGAEELRRTAEQYDAVTAKDQDGDHQATAGDRSRLMAQMHSLRKDIFSSMETAIKVMSEYGTYLPQNVQCFVRDSVMSIPGRFPFQAWIGNLQEGKMGANQETAARKEASLVLDFAKEGLQTITTVTNVMETTLVSAEQWIDSLGKKKEAAGSPLSTAESTFSPSTTTVHFSTMGSPTSTVDLDVTMSEAR</sequence>
<dbReference type="GO" id="GO:0003714">
    <property type="term" value="F:transcription corepressor activity"/>
    <property type="evidence" value="ECO:0007669"/>
    <property type="project" value="InterPro"/>
</dbReference>
<reference evidence="2" key="2">
    <citation type="submission" date="2023-05" db="EMBL/GenBank/DDBJ databases">
        <authorList>
            <consortium name="Lawrence Berkeley National Laboratory"/>
            <person name="Steindorff A."/>
            <person name="Hensen N."/>
            <person name="Bonometti L."/>
            <person name="Westerberg I."/>
            <person name="Brannstrom I.O."/>
            <person name="Guillou S."/>
            <person name="Cros-Aarteil S."/>
            <person name="Calhoun S."/>
            <person name="Haridas S."/>
            <person name="Kuo A."/>
            <person name="Mondo S."/>
            <person name="Pangilinan J."/>
            <person name="Riley R."/>
            <person name="Labutti K."/>
            <person name="Andreopoulos B."/>
            <person name="Lipzen A."/>
            <person name="Chen C."/>
            <person name="Yanf M."/>
            <person name="Daum C."/>
            <person name="Ng V."/>
            <person name="Clum A."/>
            <person name="Ohm R."/>
            <person name="Martin F."/>
            <person name="Silar P."/>
            <person name="Natvig D."/>
            <person name="Lalanne C."/>
            <person name="Gautier V."/>
            <person name="Ament-Velasquez S.L."/>
            <person name="Kruys A."/>
            <person name="Hutchinson M.I."/>
            <person name="Powell A.J."/>
            <person name="Barry K."/>
            <person name="Miller A.N."/>
            <person name="Grigoriev I.V."/>
            <person name="Debuchy R."/>
            <person name="Gladieux P."/>
            <person name="Thoren M.H."/>
            <person name="Johannesson H."/>
        </authorList>
    </citation>
    <scope>NUCLEOTIDE SEQUENCE</scope>
    <source>
        <strain evidence="2">PSN293</strain>
    </source>
</reference>
<dbReference type="EMBL" id="MU858387">
    <property type="protein sequence ID" value="KAK4206556.1"/>
    <property type="molecule type" value="Genomic_DNA"/>
</dbReference>
<comment type="caution">
    <text evidence="2">The sequence shown here is derived from an EMBL/GenBank/DDBJ whole genome shotgun (WGS) entry which is preliminary data.</text>
</comment>
<keyword evidence="3" id="KW-1185">Reference proteome</keyword>
<name>A0AAN7AYX1_9PEZI</name>
<dbReference type="GO" id="GO:0030968">
    <property type="term" value="P:endoplasmic reticulum unfolded protein response"/>
    <property type="evidence" value="ECO:0007669"/>
    <property type="project" value="TreeGrafter"/>
</dbReference>
<organism evidence="2 3">
    <name type="scientific">Rhypophila decipiens</name>
    <dbReference type="NCBI Taxonomy" id="261697"/>
    <lineage>
        <taxon>Eukaryota</taxon>
        <taxon>Fungi</taxon>
        <taxon>Dikarya</taxon>
        <taxon>Ascomycota</taxon>
        <taxon>Pezizomycotina</taxon>
        <taxon>Sordariomycetes</taxon>
        <taxon>Sordariomycetidae</taxon>
        <taxon>Sordariales</taxon>
        <taxon>Naviculisporaceae</taxon>
        <taxon>Rhypophila</taxon>
    </lineage>
</organism>
<feature type="region of interest" description="Disordered" evidence="1">
    <location>
        <begin position="442"/>
        <end position="469"/>
    </location>
</feature>
<evidence type="ECO:0000256" key="1">
    <source>
        <dbReference type="SAM" id="MobiDB-lite"/>
    </source>
</evidence>
<dbReference type="Proteomes" id="UP001301769">
    <property type="component" value="Unassembled WGS sequence"/>
</dbReference>
<accession>A0AAN7AYX1</accession>
<evidence type="ECO:0000313" key="2">
    <source>
        <dbReference type="EMBL" id="KAK4206556.1"/>
    </source>
</evidence>
<feature type="compositionally biased region" description="Polar residues" evidence="1">
    <location>
        <begin position="518"/>
        <end position="530"/>
    </location>
</feature>
<evidence type="ECO:0000313" key="3">
    <source>
        <dbReference type="Proteomes" id="UP001301769"/>
    </source>
</evidence>
<dbReference type="InterPro" id="IPR013927">
    <property type="entry name" value="TF_Opi1_Ccg-8"/>
</dbReference>
<dbReference type="AlphaFoldDB" id="A0AAN7AYX1"/>
<dbReference type="GO" id="GO:0005634">
    <property type="term" value="C:nucleus"/>
    <property type="evidence" value="ECO:0007669"/>
    <property type="project" value="TreeGrafter"/>
</dbReference>
<dbReference type="PANTHER" id="PTHR38406:SF1">
    <property type="entry name" value="TRANSCRIPTIONAL REPRESSOR OPI1"/>
    <property type="match status" value="1"/>
</dbReference>
<dbReference type="GO" id="GO:0006357">
    <property type="term" value="P:regulation of transcription by RNA polymerase II"/>
    <property type="evidence" value="ECO:0007669"/>
    <property type="project" value="TreeGrafter"/>
</dbReference>
<feature type="compositionally biased region" description="Basic and acidic residues" evidence="1">
    <location>
        <begin position="449"/>
        <end position="459"/>
    </location>
</feature>
<dbReference type="GO" id="GO:0005783">
    <property type="term" value="C:endoplasmic reticulum"/>
    <property type="evidence" value="ECO:0007669"/>
    <property type="project" value="TreeGrafter"/>
</dbReference>
<protein>
    <submittedName>
        <fullName evidence="2">Transcription factor Opi1-domain-containing protein</fullName>
    </submittedName>
</protein>
<proteinExistence type="predicted"/>
<dbReference type="PANTHER" id="PTHR38406">
    <property type="entry name" value="TRANSCRIPTIONAL REPRESSOR OPI1"/>
    <property type="match status" value="1"/>
</dbReference>
<feature type="region of interest" description="Disordered" evidence="1">
    <location>
        <begin position="180"/>
        <end position="321"/>
    </location>
</feature>
<feature type="region of interest" description="Disordered" evidence="1">
    <location>
        <begin position="510"/>
        <end position="530"/>
    </location>
</feature>